<feature type="compositionally biased region" description="Polar residues" evidence="1">
    <location>
        <begin position="217"/>
        <end position="247"/>
    </location>
</feature>
<dbReference type="SMR" id="A0A6J1F245"/>
<reference evidence="3" key="1">
    <citation type="submission" date="2025-08" db="UniProtKB">
        <authorList>
            <consortium name="RefSeq"/>
        </authorList>
    </citation>
    <scope>IDENTIFICATION</scope>
    <source>
        <tissue evidence="3">Young leaves</tissue>
    </source>
</reference>
<gene>
    <name evidence="3" type="primary">LOC111441486</name>
</gene>
<feature type="compositionally biased region" description="Polar residues" evidence="1">
    <location>
        <begin position="162"/>
        <end position="177"/>
    </location>
</feature>
<name>A0A6J1F245_CUCMO</name>
<proteinExistence type="predicted"/>
<sequence length="502" mass="54007">MRMGKQTKARKAEAAGKGIGNVTPIQVAFIVDKYLSDNNYAETRSVFRVEASSLIAKSPIQEAPKSLLSLEAMLDEYISLKEQKVILDQERSYLEQEKIRVHTLLQGMQTVMGAYNASGRSSTPSISAAPNKVVAVGQSDPSESPAGCPMNITQPIRPEVTPRNTNGGSQSFVTPVNNDMEANKRKSSKASIVVPPASKRARNKVSSRKSASKDTDALSQSTVAGNVQSTVQHSNETQSSSPRCTPNVSVVQGSSVVKCLFNQPSFSIPINSSGPKTPPRANSCESDKSTSPHEISSAADCSNNNTPQNVSPTCCTVISSKRVTISPYKQVAYYSVERNHSILSPSPVKTNAKRQGKREHVKGRLDFDVSDVPMSSDKETENDIYASESEKQLDIFDIELPSLDVFGGDFSFTEMLADLDMDCEVVGCSSVPTLGASIDTLSGSSHESMDCNVGTDQMMSEYSSTVTQILSGKNTNTEGMDSLTAVKSTTKCIRILSPAKKL</sequence>
<accession>A0A6J1F245</accession>
<dbReference type="GeneID" id="111441486"/>
<feature type="region of interest" description="Disordered" evidence="1">
    <location>
        <begin position="153"/>
        <end position="247"/>
    </location>
</feature>
<dbReference type="PANTHER" id="PTHR35117:SF1">
    <property type="entry name" value="MYOSIN-M HEAVY PROTEIN"/>
    <property type="match status" value="1"/>
</dbReference>
<feature type="region of interest" description="Disordered" evidence="1">
    <location>
        <begin position="268"/>
        <end position="309"/>
    </location>
</feature>
<dbReference type="PANTHER" id="PTHR35117">
    <property type="entry name" value="MYOSIN-M HEAVY PROTEIN"/>
    <property type="match status" value="1"/>
</dbReference>
<dbReference type="RefSeq" id="XP_022934274.1">
    <property type="nucleotide sequence ID" value="XM_023078506.1"/>
</dbReference>
<evidence type="ECO:0000313" key="2">
    <source>
        <dbReference type="Proteomes" id="UP000504609"/>
    </source>
</evidence>
<dbReference type="KEGG" id="cmos:111441486"/>
<evidence type="ECO:0000256" key="1">
    <source>
        <dbReference type="SAM" id="MobiDB-lite"/>
    </source>
</evidence>
<dbReference type="AlphaFoldDB" id="A0A6J1F245"/>
<evidence type="ECO:0000313" key="3">
    <source>
        <dbReference type="RefSeq" id="XP_022934274.1"/>
    </source>
</evidence>
<keyword evidence="2" id="KW-1185">Reference proteome</keyword>
<dbReference type="Proteomes" id="UP000504609">
    <property type="component" value="Unplaced"/>
</dbReference>
<feature type="compositionally biased region" description="Polar residues" evidence="1">
    <location>
        <begin position="299"/>
        <end position="309"/>
    </location>
</feature>
<protein>
    <submittedName>
        <fullName evidence="3">Uncharacterized protein LOC111441486</fullName>
    </submittedName>
</protein>
<organism evidence="2 3">
    <name type="scientific">Cucurbita moschata</name>
    <name type="common">Winter crookneck squash</name>
    <name type="synonym">Cucurbita pepo var. moschata</name>
    <dbReference type="NCBI Taxonomy" id="3662"/>
    <lineage>
        <taxon>Eukaryota</taxon>
        <taxon>Viridiplantae</taxon>
        <taxon>Streptophyta</taxon>
        <taxon>Embryophyta</taxon>
        <taxon>Tracheophyta</taxon>
        <taxon>Spermatophyta</taxon>
        <taxon>Magnoliopsida</taxon>
        <taxon>eudicotyledons</taxon>
        <taxon>Gunneridae</taxon>
        <taxon>Pentapetalae</taxon>
        <taxon>rosids</taxon>
        <taxon>fabids</taxon>
        <taxon>Cucurbitales</taxon>
        <taxon>Cucurbitaceae</taxon>
        <taxon>Cucurbiteae</taxon>
        <taxon>Cucurbita</taxon>
    </lineage>
</organism>